<keyword evidence="9" id="KW-1185">Reference proteome</keyword>
<evidence type="ECO:0008006" key="10">
    <source>
        <dbReference type="Google" id="ProtNLM"/>
    </source>
</evidence>
<dbReference type="EMBL" id="RRYP01024616">
    <property type="protein sequence ID" value="TNV72055.1"/>
    <property type="molecule type" value="Genomic_DNA"/>
</dbReference>
<organism evidence="7 9">
    <name type="scientific">Halteria grandinella</name>
    <dbReference type="NCBI Taxonomy" id="5974"/>
    <lineage>
        <taxon>Eukaryota</taxon>
        <taxon>Sar</taxon>
        <taxon>Alveolata</taxon>
        <taxon>Ciliophora</taxon>
        <taxon>Intramacronucleata</taxon>
        <taxon>Spirotrichea</taxon>
        <taxon>Stichotrichia</taxon>
        <taxon>Sporadotrichida</taxon>
        <taxon>Halteriidae</taxon>
        <taxon>Halteria</taxon>
    </lineage>
</organism>
<evidence type="ECO:0000256" key="3">
    <source>
        <dbReference type="ARBA" id="ARBA00022692"/>
    </source>
</evidence>
<dbReference type="OrthoDB" id="310747at2759"/>
<dbReference type="GO" id="GO:0016020">
    <property type="term" value="C:membrane"/>
    <property type="evidence" value="ECO:0007669"/>
    <property type="project" value="UniProtKB-SubCell"/>
</dbReference>
<feature type="transmembrane region" description="Helical" evidence="6">
    <location>
        <begin position="55"/>
        <end position="73"/>
    </location>
</feature>
<dbReference type="EMBL" id="RRYP01024696">
    <property type="protein sequence ID" value="TNV72046.1"/>
    <property type="molecule type" value="Genomic_DNA"/>
</dbReference>
<dbReference type="Pfam" id="PF04117">
    <property type="entry name" value="Mpv17_PMP22"/>
    <property type="match status" value="1"/>
</dbReference>
<dbReference type="PANTHER" id="PTHR11266">
    <property type="entry name" value="PEROXISOMAL MEMBRANE PROTEIN 2, PXMP2 MPV17"/>
    <property type="match status" value="1"/>
</dbReference>
<gene>
    <name evidence="8" type="ORF">FGO68_gene4555</name>
    <name evidence="7" type="ORF">FGO68_gene5943</name>
</gene>
<evidence type="ECO:0000313" key="8">
    <source>
        <dbReference type="EMBL" id="TNV72055.1"/>
    </source>
</evidence>
<evidence type="ECO:0000256" key="1">
    <source>
        <dbReference type="ARBA" id="ARBA00004141"/>
    </source>
</evidence>
<reference evidence="7" key="1">
    <citation type="submission" date="2019-06" db="EMBL/GenBank/DDBJ databases">
        <authorList>
            <person name="Zheng W."/>
        </authorList>
    </citation>
    <scope>NUCLEOTIDE SEQUENCE</scope>
    <source>
        <strain evidence="7">QDHG01</strain>
    </source>
</reference>
<feature type="transmembrane region" description="Helical" evidence="6">
    <location>
        <begin position="93"/>
        <end position="115"/>
    </location>
</feature>
<dbReference type="GO" id="GO:0005737">
    <property type="term" value="C:cytoplasm"/>
    <property type="evidence" value="ECO:0007669"/>
    <property type="project" value="TreeGrafter"/>
</dbReference>
<comment type="similarity">
    <text evidence="2 6">Belongs to the peroxisomal membrane protein PXMP2/4 family.</text>
</comment>
<accession>A0A8J8NBQ3</accession>
<comment type="caution">
    <text evidence="7">The sequence shown here is derived from an EMBL/GenBank/DDBJ whole genome shotgun (WGS) entry which is preliminary data.</text>
</comment>
<evidence type="ECO:0000256" key="4">
    <source>
        <dbReference type="ARBA" id="ARBA00022989"/>
    </source>
</evidence>
<evidence type="ECO:0000313" key="7">
    <source>
        <dbReference type="EMBL" id="TNV72046.1"/>
    </source>
</evidence>
<evidence type="ECO:0000256" key="5">
    <source>
        <dbReference type="ARBA" id="ARBA00023136"/>
    </source>
</evidence>
<keyword evidence="5 6" id="KW-0472">Membrane</keyword>
<dbReference type="PANTHER" id="PTHR11266:SF17">
    <property type="entry name" value="PROTEIN MPV17"/>
    <property type="match status" value="1"/>
</dbReference>
<dbReference type="InterPro" id="IPR007248">
    <property type="entry name" value="Mpv17_PMP22"/>
</dbReference>
<evidence type="ECO:0000256" key="6">
    <source>
        <dbReference type="RuleBase" id="RU363053"/>
    </source>
</evidence>
<keyword evidence="3 6" id="KW-0812">Transmembrane</keyword>
<keyword evidence="4 6" id="KW-1133">Transmembrane helix</keyword>
<protein>
    <recommendedName>
        <fullName evidence="10">Mpv17-like protein</fullName>
    </recommendedName>
</protein>
<name>A0A8J8NBQ3_HALGN</name>
<evidence type="ECO:0000313" key="9">
    <source>
        <dbReference type="Proteomes" id="UP000785679"/>
    </source>
</evidence>
<comment type="subcellular location">
    <subcellularLocation>
        <location evidence="1">Membrane</location>
        <topology evidence="1">Multi-pass membrane protein</topology>
    </subcellularLocation>
</comment>
<evidence type="ECO:0000256" key="2">
    <source>
        <dbReference type="ARBA" id="ARBA00006824"/>
    </source>
</evidence>
<sequence length="191" mass="21889">MGFLQTYNHFLSTRPLLTKMVTSGTIGALGDLLCQTMEIYNSKKGEKEYNFNRTRTFFIMGTFYVAPILHVMYSRILPALVPEVTAVGAIKKLLVDQLCAAPLIMLGFFPAINFVEGRSFSQSVQDLKEKYVATMIANYKIWPPANLINFMFVPIQYQVLWANFISLFFNAVLSYMHNTYKGEHEEVKKEQ</sequence>
<proteinExistence type="inferred from homology"/>
<dbReference type="Proteomes" id="UP000785679">
    <property type="component" value="Unassembled WGS sequence"/>
</dbReference>
<dbReference type="AlphaFoldDB" id="A0A8J8NBQ3"/>